<dbReference type="EMBL" id="FCNZ02000022">
    <property type="protein sequence ID" value="SAL73486.1"/>
    <property type="molecule type" value="Genomic_DNA"/>
</dbReference>
<name>A0A158JXB9_9BURK</name>
<accession>A0A158JXB9</accession>
<keyword evidence="2" id="KW-1185">Reference proteome</keyword>
<dbReference type="AlphaFoldDB" id="A0A158JXB9"/>
<evidence type="ECO:0000313" key="2">
    <source>
        <dbReference type="Proteomes" id="UP000054717"/>
    </source>
</evidence>
<gene>
    <name evidence="1" type="ORF">AWB66_04844</name>
</gene>
<dbReference type="Proteomes" id="UP000054717">
    <property type="component" value="Unassembled WGS sequence"/>
</dbReference>
<evidence type="ECO:0000313" key="1">
    <source>
        <dbReference type="EMBL" id="SAL73486.1"/>
    </source>
</evidence>
<proteinExistence type="predicted"/>
<organism evidence="1 2">
    <name type="scientific">Caballeronia telluris</name>
    <dbReference type="NCBI Taxonomy" id="326475"/>
    <lineage>
        <taxon>Bacteria</taxon>
        <taxon>Pseudomonadati</taxon>
        <taxon>Pseudomonadota</taxon>
        <taxon>Betaproteobacteria</taxon>
        <taxon>Burkholderiales</taxon>
        <taxon>Burkholderiaceae</taxon>
        <taxon>Caballeronia</taxon>
    </lineage>
</organism>
<comment type="caution">
    <text evidence="1">The sequence shown here is derived from an EMBL/GenBank/DDBJ whole genome shotgun (WGS) entry which is preliminary data.</text>
</comment>
<protein>
    <submittedName>
        <fullName evidence="1">Uncharacterized protein</fullName>
    </submittedName>
</protein>
<reference evidence="1" key="1">
    <citation type="submission" date="2016-01" db="EMBL/GenBank/DDBJ databases">
        <authorList>
            <person name="Peeters Charlotte."/>
        </authorList>
    </citation>
    <scope>NUCLEOTIDE SEQUENCE</scope>
    <source>
        <strain evidence="1">LMG 22936</strain>
    </source>
</reference>
<sequence>MLPHGPVPVAVVRKNVGSESARVATAPDDARLATRAAMVHAPGRR</sequence>